<evidence type="ECO:0000313" key="3">
    <source>
        <dbReference type="Proteomes" id="UP000685013"/>
    </source>
</evidence>
<feature type="non-terminal residue" evidence="2">
    <location>
        <position position="1"/>
    </location>
</feature>
<comment type="caution">
    <text evidence="2">The sequence shown here is derived from an EMBL/GenBank/DDBJ whole genome shotgun (WGS) entry which is preliminary data.</text>
</comment>
<proteinExistence type="predicted"/>
<accession>A0AAV6MYQ7</accession>
<reference evidence="2 3" key="1">
    <citation type="journal article" date="2021" name="Hortic Res">
        <title>The domestication of Cucurbita argyrosperma as revealed by the genome of its wild relative.</title>
        <authorList>
            <person name="Barrera-Redondo J."/>
            <person name="Sanchez-de la Vega G."/>
            <person name="Aguirre-Liguori J.A."/>
            <person name="Castellanos-Morales G."/>
            <person name="Gutierrez-Guerrero Y.T."/>
            <person name="Aguirre-Dugua X."/>
            <person name="Aguirre-Planter E."/>
            <person name="Tenaillon M.I."/>
            <person name="Lira-Saade R."/>
            <person name="Eguiarte L.E."/>
        </authorList>
    </citation>
    <scope>NUCLEOTIDE SEQUENCE [LARGE SCALE GENOMIC DNA]</scope>
    <source>
        <strain evidence="2">JBR-2021</strain>
    </source>
</reference>
<feature type="region of interest" description="Disordered" evidence="1">
    <location>
        <begin position="250"/>
        <end position="274"/>
    </location>
</feature>
<dbReference type="Pfam" id="PF14223">
    <property type="entry name" value="Retrotran_gag_2"/>
    <property type="match status" value="1"/>
</dbReference>
<evidence type="ECO:0000313" key="2">
    <source>
        <dbReference type="EMBL" id="KAG6588985.1"/>
    </source>
</evidence>
<gene>
    <name evidence="2" type="primary">RE1</name>
    <name evidence="2" type="ORF">SDJN03_17550</name>
</gene>
<sequence length="373" mass="41011">MDSSNSSSSSSTETNLLSPIVLLSNICNLISIKLDSTNYVLWKFQLTTLLKAHKLFGFIDGTQPCPISNPSYDDWFAKDQALMTVINATLSPEALAYVVGSTTSKQVWNVLAKLYSSSSRSNVVNLKSDLQTISKKSDESIDAYIKRIKEIKDKLANVSTVVNDEDLLIYALNGLPTEYNTFRTSMRTRSTPVTFEELHVLLKAEESALAKQSKRDDLCKQPTALLASSQSLMSYASTFNNNFVRGRGRGRGHGHGCSSFDTQGRGGGSSQQQQLVVANNHSSCQICLRRGHIALDCFNRMNYNFHGRHPPHHLAAMVASQNNAFLSIVNSDMNYLSLASGYHGEEQVGVGSGQSLPISHSGQEMEQNFVPKN</sequence>
<feature type="region of interest" description="Disordered" evidence="1">
    <location>
        <begin position="349"/>
        <end position="373"/>
    </location>
</feature>
<dbReference type="AlphaFoldDB" id="A0AAV6MYQ7"/>
<feature type="compositionally biased region" description="Polar residues" evidence="1">
    <location>
        <begin position="353"/>
        <end position="366"/>
    </location>
</feature>
<dbReference type="PANTHER" id="PTHR47481">
    <property type="match status" value="1"/>
</dbReference>
<dbReference type="Proteomes" id="UP000685013">
    <property type="component" value="Chromosome 11"/>
</dbReference>
<name>A0AAV6MYQ7_9ROSI</name>
<organism evidence="2 3">
    <name type="scientific">Cucurbita argyrosperma subsp. sororia</name>
    <dbReference type="NCBI Taxonomy" id="37648"/>
    <lineage>
        <taxon>Eukaryota</taxon>
        <taxon>Viridiplantae</taxon>
        <taxon>Streptophyta</taxon>
        <taxon>Embryophyta</taxon>
        <taxon>Tracheophyta</taxon>
        <taxon>Spermatophyta</taxon>
        <taxon>Magnoliopsida</taxon>
        <taxon>eudicotyledons</taxon>
        <taxon>Gunneridae</taxon>
        <taxon>Pentapetalae</taxon>
        <taxon>rosids</taxon>
        <taxon>fabids</taxon>
        <taxon>Cucurbitales</taxon>
        <taxon>Cucurbitaceae</taxon>
        <taxon>Cucurbiteae</taxon>
        <taxon>Cucurbita</taxon>
    </lineage>
</organism>
<keyword evidence="3" id="KW-1185">Reference proteome</keyword>
<dbReference type="PANTHER" id="PTHR47481:SF31">
    <property type="entry name" value="OS01G0873500 PROTEIN"/>
    <property type="match status" value="1"/>
</dbReference>
<dbReference type="EMBL" id="JAGKQH010000011">
    <property type="protein sequence ID" value="KAG6588985.1"/>
    <property type="molecule type" value="Genomic_DNA"/>
</dbReference>
<protein>
    <submittedName>
        <fullName evidence="2">Retrovirus-related Pol polyprotein from transposon RE1</fullName>
    </submittedName>
</protein>
<evidence type="ECO:0000256" key="1">
    <source>
        <dbReference type="SAM" id="MobiDB-lite"/>
    </source>
</evidence>